<dbReference type="HAMAP" id="MF_01217">
    <property type="entry name" value="Acyl_carrier"/>
    <property type="match status" value="1"/>
</dbReference>
<evidence type="ECO:0000256" key="2">
    <source>
        <dbReference type="ARBA" id="ARBA00022516"/>
    </source>
</evidence>
<dbReference type="Pfam" id="PF00550">
    <property type="entry name" value="PP-binding"/>
    <property type="match status" value="1"/>
</dbReference>
<evidence type="ECO:0000256" key="6">
    <source>
        <dbReference type="ARBA" id="ARBA00023160"/>
    </source>
</evidence>
<keyword evidence="5 7" id="KW-0443">Lipid metabolism</keyword>
<dbReference type="InterPro" id="IPR009081">
    <property type="entry name" value="PP-bd_ACP"/>
</dbReference>
<dbReference type="UniPathway" id="UPA00094"/>
<evidence type="ECO:0000313" key="12">
    <source>
        <dbReference type="Proteomes" id="UP000007468"/>
    </source>
</evidence>
<dbReference type="GO" id="GO:0016020">
    <property type="term" value="C:membrane"/>
    <property type="evidence" value="ECO:0007669"/>
    <property type="project" value="GOC"/>
</dbReference>
<evidence type="ECO:0000256" key="9">
    <source>
        <dbReference type="RuleBase" id="RU003545"/>
    </source>
</evidence>
<keyword evidence="2 7" id="KW-0444">Lipid biosynthesis</keyword>
<evidence type="ECO:0000259" key="10">
    <source>
        <dbReference type="PROSITE" id="PS50075"/>
    </source>
</evidence>
<evidence type="ECO:0000313" key="11">
    <source>
        <dbReference type="EMBL" id="EFE29017.1"/>
    </source>
</evidence>
<comment type="pathway">
    <text evidence="7 9">Lipid metabolism; fatty acid biosynthesis.</text>
</comment>
<keyword evidence="12" id="KW-1185">Reference proteome</keyword>
<comment type="PTM">
    <text evidence="7">4'-phosphopantetheine is transferred from CoA to a specific serine of apo-ACP by AcpS. This modification is essential for activity because fatty acids are bound in thioester linkage to the sulfhydryl of the prosthetic group.</text>
</comment>
<organism evidence="11 12">
    <name type="scientific">Filifactor alocis (strain ATCC 35896 / CCUG 47790 / D40 B5)</name>
    <name type="common">Fusobacterium alocis</name>
    <dbReference type="NCBI Taxonomy" id="546269"/>
    <lineage>
        <taxon>Bacteria</taxon>
        <taxon>Bacillati</taxon>
        <taxon>Bacillota</taxon>
        <taxon>Clostridia</taxon>
        <taxon>Peptostreptococcales</taxon>
        <taxon>Filifactoraceae</taxon>
        <taxon>Filifactor</taxon>
    </lineage>
</organism>
<evidence type="ECO:0000256" key="1">
    <source>
        <dbReference type="ARBA" id="ARBA00022450"/>
    </source>
</evidence>
<evidence type="ECO:0000256" key="4">
    <source>
        <dbReference type="ARBA" id="ARBA00022832"/>
    </source>
</evidence>
<dbReference type="EMBL" id="CP002390">
    <property type="protein sequence ID" value="EFE29017.1"/>
    <property type="molecule type" value="Genomic_DNA"/>
</dbReference>
<comment type="subcellular location">
    <subcellularLocation>
        <location evidence="7">Cytoplasm</location>
    </subcellularLocation>
</comment>
<dbReference type="PROSITE" id="PS50075">
    <property type="entry name" value="CARRIER"/>
    <property type="match status" value="1"/>
</dbReference>
<keyword evidence="1 7" id="KW-0596">Phosphopantetheine</keyword>
<dbReference type="GO" id="GO:0000036">
    <property type="term" value="F:acyl carrier activity"/>
    <property type="evidence" value="ECO:0007669"/>
    <property type="project" value="UniProtKB-UniRule"/>
</dbReference>
<dbReference type="GO" id="GO:0005829">
    <property type="term" value="C:cytosol"/>
    <property type="evidence" value="ECO:0007669"/>
    <property type="project" value="TreeGrafter"/>
</dbReference>
<evidence type="ECO:0000256" key="8">
    <source>
        <dbReference type="NCBIfam" id="TIGR00517"/>
    </source>
</evidence>
<dbReference type="NCBIfam" id="TIGR00517">
    <property type="entry name" value="acyl_carrier"/>
    <property type="match status" value="1"/>
</dbReference>
<dbReference type="STRING" id="546269.HMPREF0389_00939"/>
<dbReference type="Proteomes" id="UP000007468">
    <property type="component" value="Chromosome"/>
</dbReference>
<keyword evidence="6 7" id="KW-0275">Fatty acid biosynthesis</keyword>
<dbReference type="KEGG" id="faa:HMPREF0389_00939"/>
<dbReference type="OrthoDB" id="9804551at2"/>
<comment type="similarity">
    <text evidence="7">Belongs to the acyl carrier protein (ACP) family.</text>
</comment>
<protein>
    <recommendedName>
        <fullName evidence="7 8">Acyl carrier protein</fullName>
        <shortName evidence="7">ACP</shortName>
    </recommendedName>
</protein>
<keyword evidence="4 7" id="KW-0276">Fatty acid metabolism</keyword>
<reference evidence="12" key="1">
    <citation type="submission" date="2010-12" db="EMBL/GenBank/DDBJ databases">
        <title>The genome sequence of Filifactor alocis strain ATCC 35896.</title>
        <authorList>
            <consortium name="The Broad Institute Genome Sequencing Platform"/>
            <person name="Ward D."/>
            <person name="Earl A."/>
            <person name="Feldgarden M."/>
            <person name="Young S.K."/>
            <person name="Gargeya S."/>
            <person name="Zeng Q."/>
            <person name="Alvarado L."/>
            <person name="Berlin A."/>
            <person name="Bochicchio J."/>
            <person name="Chapman S.B."/>
            <person name="Chen Z."/>
            <person name="Freedman E."/>
            <person name="Gellesch M."/>
            <person name="Goldberg J."/>
            <person name="Griggs A."/>
            <person name="Gujja S."/>
            <person name="Heilman E."/>
            <person name="Heiman D."/>
            <person name="Howarth C."/>
            <person name="Mehta T."/>
            <person name="Neiman D."/>
            <person name="Pearson M."/>
            <person name="Roberts A."/>
            <person name="Saif S."/>
            <person name="Shea T."/>
            <person name="Shenoy N."/>
            <person name="Sisk P."/>
            <person name="Stolte C."/>
            <person name="Sykes S."/>
            <person name="White J."/>
            <person name="Yandava C."/>
            <person name="Izard J."/>
            <person name="Blanton J.M."/>
            <person name="Baranova O.V."/>
            <person name="Tanner A.C."/>
            <person name="Dewhirst F.E."/>
            <person name="Haas B."/>
            <person name="Nusbaum C."/>
            <person name="Birren B."/>
        </authorList>
    </citation>
    <scope>NUCLEOTIDE SEQUENCE [LARGE SCALE GENOMIC DNA]</scope>
    <source>
        <strain evidence="12">ATCC 35896 / D40 B5</strain>
    </source>
</reference>
<sequence length="75" mass="8600">MTFEKVKETILESLNCKEEKVVPEARLMEDLEMDSLDGADLAMALEDVFSISIPDEEFETMKTVQDIVDYIDSHK</sequence>
<proteinExistence type="inferred from homology"/>
<name>D6GQG4_FILAD</name>
<dbReference type="NCBIfam" id="NF002150">
    <property type="entry name" value="PRK00982.1-4"/>
    <property type="match status" value="1"/>
</dbReference>
<evidence type="ECO:0000256" key="7">
    <source>
        <dbReference type="HAMAP-Rule" id="MF_01217"/>
    </source>
</evidence>
<dbReference type="InterPro" id="IPR003231">
    <property type="entry name" value="ACP"/>
</dbReference>
<evidence type="ECO:0000256" key="5">
    <source>
        <dbReference type="ARBA" id="ARBA00023098"/>
    </source>
</evidence>
<dbReference type="GO" id="GO:0000035">
    <property type="term" value="F:acyl binding"/>
    <property type="evidence" value="ECO:0007669"/>
    <property type="project" value="TreeGrafter"/>
</dbReference>
<dbReference type="RefSeq" id="WP_014262931.1">
    <property type="nucleotide sequence ID" value="NC_016630.1"/>
</dbReference>
<dbReference type="PANTHER" id="PTHR20863:SF76">
    <property type="entry name" value="CARRIER DOMAIN-CONTAINING PROTEIN"/>
    <property type="match status" value="1"/>
</dbReference>
<keyword evidence="7" id="KW-0963">Cytoplasm</keyword>
<gene>
    <name evidence="7 11" type="primary">acpP</name>
    <name evidence="11" type="ordered locus">HMPREF0389_00939</name>
</gene>
<feature type="domain" description="Carrier" evidence="10">
    <location>
        <begin position="1"/>
        <end position="75"/>
    </location>
</feature>
<dbReference type="eggNOG" id="COG0236">
    <property type="taxonomic scope" value="Bacteria"/>
</dbReference>
<accession>D6GQG4</accession>
<dbReference type="NCBIfam" id="NF002148">
    <property type="entry name" value="PRK00982.1-2"/>
    <property type="match status" value="1"/>
</dbReference>
<dbReference type="SUPFAM" id="SSF47336">
    <property type="entry name" value="ACP-like"/>
    <property type="match status" value="1"/>
</dbReference>
<dbReference type="Gene3D" id="1.10.1200.10">
    <property type="entry name" value="ACP-like"/>
    <property type="match status" value="1"/>
</dbReference>
<dbReference type="PANTHER" id="PTHR20863">
    <property type="entry name" value="ACYL CARRIER PROTEIN"/>
    <property type="match status" value="1"/>
</dbReference>
<comment type="PTM">
    <text evidence="9">4'-phosphopantetheine is transferred from CoA to a specific serine of apo-ACP by acpS.</text>
</comment>
<evidence type="ECO:0000256" key="3">
    <source>
        <dbReference type="ARBA" id="ARBA00022553"/>
    </source>
</evidence>
<dbReference type="InterPro" id="IPR036736">
    <property type="entry name" value="ACP-like_sf"/>
</dbReference>
<comment type="function">
    <text evidence="7 9">Carrier of the growing fatty acid chain in fatty acid biosynthesis.</text>
</comment>
<feature type="modified residue" description="O-(pantetheine 4'-phosphoryl)serine" evidence="7">
    <location>
        <position position="35"/>
    </location>
</feature>
<dbReference type="AlphaFoldDB" id="D6GQG4"/>
<dbReference type="GO" id="GO:0009245">
    <property type="term" value="P:lipid A biosynthetic process"/>
    <property type="evidence" value="ECO:0007669"/>
    <property type="project" value="TreeGrafter"/>
</dbReference>
<keyword evidence="3 7" id="KW-0597">Phosphoprotein</keyword>